<evidence type="ECO:0000313" key="4">
    <source>
        <dbReference type="Proteomes" id="UP001378592"/>
    </source>
</evidence>
<feature type="compositionally biased region" description="Basic and acidic residues" evidence="2">
    <location>
        <begin position="95"/>
        <end position="122"/>
    </location>
</feature>
<dbReference type="Proteomes" id="UP001378592">
    <property type="component" value="Unassembled WGS sequence"/>
</dbReference>
<reference evidence="3 4" key="1">
    <citation type="submission" date="2024-03" db="EMBL/GenBank/DDBJ databases">
        <title>The genome assembly and annotation of the cricket Gryllus longicercus Weissman &amp; Gray.</title>
        <authorList>
            <person name="Szrajer S."/>
            <person name="Gray D."/>
            <person name="Ylla G."/>
        </authorList>
    </citation>
    <scope>NUCLEOTIDE SEQUENCE [LARGE SCALE GENOMIC DNA]</scope>
    <source>
        <strain evidence="3">DAG 2021-001</strain>
        <tissue evidence="3">Whole body minus gut</tissue>
    </source>
</reference>
<dbReference type="EMBL" id="JAZDUA010000258">
    <property type="protein sequence ID" value="KAK7862789.1"/>
    <property type="molecule type" value="Genomic_DNA"/>
</dbReference>
<evidence type="ECO:0000256" key="2">
    <source>
        <dbReference type="SAM" id="MobiDB-lite"/>
    </source>
</evidence>
<feature type="compositionally biased region" description="Basic and acidic residues" evidence="2">
    <location>
        <begin position="130"/>
        <end position="151"/>
    </location>
</feature>
<dbReference type="AlphaFoldDB" id="A0AAN9VDG0"/>
<feature type="region of interest" description="Disordered" evidence="2">
    <location>
        <begin position="95"/>
        <end position="151"/>
    </location>
</feature>
<keyword evidence="1" id="KW-0175">Coiled coil</keyword>
<comment type="caution">
    <text evidence="3">The sequence shown here is derived from an EMBL/GenBank/DDBJ whole genome shotgun (WGS) entry which is preliminary data.</text>
</comment>
<protein>
    <recommendedName>
        <fullName evidence="5">Retrotransposon gag domain-containing protein</fullName>
    </recommendedName>
</protein>
<feature type="region of interest" description="Disordered" evidence="2">
    <location>
        <begin position="1"/>
        <end position="72"/>
    </location>
</feature>
<gene>
    <name evidence="3" type="ORF">R5R35_003543</name>
</gene>
<feature type="compositionally biased region" description="Polar residues" evidence="2">
    <location>
        <begin position="53"/>
        <end position="62"/>
    </location>
</feature>
<feature type="compositionally biased region" description="Basic and acidic residues" evidence="2">
    <location>
        <begin position="493"/>
        <end position="517"/>
    </location>
</feature>
<feature type="compositionally biased region" description="Basic and acidic residues" evidence="2">
    <location>
        <begin position="1"/>
        <end position="16"/>
    </location>
</feature>
<evidence type="ECO:0000313" key="3">
    <source>
        <dbReference type="EMBL" id="KAK7862789.1"/>
    </source>
</evidence>
<sequence length="555" mass="62640">MAGSQEYREPRQIRSDEDSEGDAGDEVLRRMENLGLHEAEEVREPTADRTESAETTPEQPSQRTEEDRMRTLMQALLGNFARNIAQQVENQGQKLSEKIEETKEQSKKLAAEIKEQSRKSEEQGQNLAAEIKEQSRKSEEQSRKTEEQMQKLAEKIDDQTKVFNEKFEQFQQSMLPEVVVKCDELRGEIAEQVATCTQLIEERHAEVGARIDSISTEIEKKDEENKARFGQIQNEVQEVRGKVTEISADTKRQVEEQVIRKLEEQERKIQELREIAESKVDGGGACRGGNINVPASLRFSGHPNENPNAFVKSLQSFFVLSNVREAHKTLLLHQALEGNAKAWLETLCPLPSSFDEFVVRFLDRYWGKEQQMNFRISLMSGYYRNSSGTMRDYAARKIAALKMCSPPVSDEEIICILTRHFPLSIQNLLRSVDVKDVEKFQVLLGNYDLAFENMNQTPKTTKSNINAMQVIQDTVVSSSKKGGSKNQGGSRQHRQDGGPRNKETASRELRGQGHDGEGAGGGRNVNSLQRARSRSPRVENGARNRTGPGNTPSSS</sequence>
<evidence type="ECO:0000256" key="1">
    <source>
        <dbReference type="SAM" id="Coils"/>
    </source>
</evidence>
<evidence type="ECO:0008006" key="5">
    <source>
        <dbReference type="Google" id="ProtNLM"/>
    </source>
</evidence>
<proteinExistence type="predicted"/>
<feature type="region of interest" description="Disordered" evidence="2">
    <location>
        <begin position="475"/>
        <end position="555"/>
    </location>
</feature>
<accession>A0AAN9VDG0</accession>
<name>A0AAN9VDG0_9ORTH</name>
<feature type="coiled-coil region" evidence="1">
    <location>
        <begin position="252"/>
        <end position="282"/>
    </location>
</feature>
<feature type="compositionally biased region" description="Basic and acidic residues" evidence="2">
    <location>
        <begin position="26"/>
        <end position="52"/>
    </location>
</feature>
<organism evidence="3 4">
    <name type="scientific">Gryllus longicercus</name>
    <dbReference type="NCBI Taxonomy" id="2509291"/>
    <lineage>
        <taxon>Eukaryota</taxon>
        <taxon>Metazoa</taxon>
        <taxon>Ecdysozoa</taxon>
        <taxon>Arthropoda</taxon>
        <taxon>Hexapoda</taxon>
        <taxon>Insecta</taxon>
        <taxon>Pterygota</taxon>
        <taxon>Neoptera</taxon>
        <taxon>Polyneoptera</taxon>
        <taxon>Orthoptera</taxon>
        <taxon>Ensifera</taxon>
        <taxon>Gryllidea</taxon>
        <taxon>Grylloidea</taxon>
        <taxon>Gryllidae</taxon>
        <taxon>Gryllinae</taxon>
        <taxon>Gryllus</taxon>
    </lineage>
</organism>
<keyword evidence="4" id="KW-1185">Reference proteome</keyword>